<dbReference type="Proteomes" id="UP000585474">
    <property type="component" value="Unassembled WGS sequence"/>
</dbReference>
<reference evidence="2" key="1">
    <citation type="submission" date="2019-07" db="EMBL/GenBank/DDBJ databases">
        <title>De Novo Assembly of kiwifruit Actinidia rufa.</title>
        <authorList>
            <person name="Sugita-Konishi S."/>
            <person name="Sato K."/>
            <person name="Mori E."/>
            <person name="Abe Y."/>
            <person name="Kisaki G."/>
            <person name="Hamano K."/>
            <person name="Suezawa K."/>
            <person name="Otani M."/>
            <person name="Fukuda T."/>
            <person name="Manabe T."/>
            <person name="Gomi K."/>
            <person name="Tabuchi M."/>
            <person name="Akimitsu K."/>
            <person name="Kataoka I."/>
        </authorList>
    </citation>
    <scope>NUCLEOTIDE SEQUENCE [LARGE SCALE GENOMIC DNA]</scope>
    <source>
        <strain evidence="2">cv. Fuchu</strain>
    </source>
</reference>
<sequence>MWCTLHPRYSNGKGMREACLDKVANVQDSDAAAQMQGTSGVVPECVTMWVVNKDGQQIKPEAVILGSCRQLHSAKCSSFIGLHSWQAYVRTDSPRQLGMSIAWTCGMSKLLLCILSKERWLMDWNWFKDRVTRLEALVGASPDETRSLSDRLDAMAEGFLSLNDSQENHVVESATHFTELLDDMTTLLEALRQRLNDVESEI</sequence>
<gene>
    <name evidence="1" type="ORF">Acr_00g0035970</name>
</gene>
<organism evidence="1 2">
    <name type="scientific">Actinidia rufa</name>
    <dbReference type="NCBI Taxonomy" id="165716"/>
    <lineage>
        <taxon>Eukaryota</taxon>
        <taxon>Viridiplantae</taxon>
        <taxon>Streptophyta</taxon>
        <taxon>Embryophyta</taxon>
        <taxon>Tracheophyta</taxon>
        <taxon>Spermatophyta</taxon>
        <taxon>Magnoliopsida</taxon>
        <taxon>eudicotyledons</taxon>
        <taxon>Gunneridae</taxon>
        <taxon>Pentapetalae</taxon>
        <taxon>asterids</taxon>
        <taxon>Ericales</taxon>
        <taxon>Actinidiaceae</taxon>
        <taxon>Actinidia</taxon>
    </lineage>
</organism>
<evidence type="ECO:0000313" key="2">
    <source>
        <dbReference type="Proteomes" id="UP000585474"/>
    </source>
</evidence>
<name>A0A7J0DGU2_9ERIC</name>
<dbReference type="AlphaFoldDB" id="A0A7J0DGU2"/>
<accession>A0A7J0DGU2</accession>
<dbReference type="EMBL" id="BJWL01000216">
    <property type="protein sequence ID" value="GFS34781.1"/>
    <property type="molecule type" value="Genomic_DNA"/>
</dbReference>
<evidence type="ECO:0000313" key="1">
    <source>
        <dbReference type="EMBL" id="GFS34781.1"/>
    </source>
</evidence>
<keyword evidence="2" id="KW-1185">Reference proteome</keyword>
<protein>
    <submittedName>
        <fullName evidence="1">Uncharacterized protein</fullName>
    </submittedName>
</protein>
<comment type="caution">
    <text evidence="1">The sequence shown here is derived from an EMBL/GenBank/DDBJ whole genome shotgun (WGS) entry which is preliminary data.</text>
</comment>
<proteinExistence type="predicted"/>